<keyword evidence="3" id="KW-1185">Reference proteome</keyword>
<protein>
    <submittedName>
        <fullName evidence="2">Glycosyltransferase</fullName>
    </submittedName>
</protein>
<proteinExistence type="predicted"/>
<dbReference type="HOGENOM" id="CLU_025996_0_5_10"/>
<dbReference type="InterPro" id="IPR050834">
    <property type="entry name" value="Glycosyltransf_2"/>
</dbReference>
<dbReference type="PANTHER" id="PTHR43685">
    <property type="entry name" value="GLYCOSYLTRANSFERASE"/>
    <property type="match status" value="1"/>
</dbReference>
<feature type="domain" description="Glycosyltransferase 2-like" evidence="1">
    <location>
        <begin position="3"/>
        <end position="159"/>
    </location>
</feature>
<evidence type="ECO:0000259" key="1">
    <source>
        <dbReference type="Pfam" id="PF00535"/>
    </source>
</evidence>
<dbReference type="InterPro" id="IPR001173">
    <property type="entry name" value="Glyco_trans_2-like"/>
</dbReference>
<dbReference type="CDD" id="cd00761">
    <property type="entry name" value="Glyco_tranf_GTA_type"/>
    <property type="match status" value="1"/>
</dbReference>
<accession>A3XGI7</accession>
<dbReference type="STRING" id="398720.MED217_14520"/>
<gene>
    <name evidence="2" type="ORF">MED217_14520</name>
</gene>
<keyword evidence="2" id="KW-0808">Transferase</keyword>
<comment type="caution">
    <text evidence="2">The sequence shown here is derived from an EMBL/GenBank/DDBJ whole genome shotgun (WGS) entry which is preliminary data.</text>
</comment>
<dbReference type="InterPro" id="IPR029044">
    <property type="entry name" value="Nucleotide-diphossugar_trans"/>
</dbReference>
<dbReference type="GO" id="GO:0016740">
    <property type="term" value="F:transferase activity"/>
    <property type="evidence" value="ECO:0007669"/>
    <property type="project" value="UniProtKB-KW"/>
</dbReference>
<dbReference type="AlphaFoldDB" id="A3XGI7"/>
<dbReference type="eggNOG" id="COG0463">
    <property type="taxonomic scope" value="Bacteria"/>
</dbReference>
<dbReference type="Proteomes" id="UP000001601">
    <property type="component" value="Unassembled WGS sequence"/>
</dbReference>
<organism evidence="2 3">
    <name type="scientific">Leeuwenhoekiella blandensis (strain CECT 7118 / CCUG 51940 / KCTC 22103 / MED217)</name>
    <name type="common">Flavobacterium sp. (strain MED217)</name>
    <dbReference type="NCBI Taxonomy" id="398720"/>
    <lineage>
        <taxon>Bacteria</taxon>
        <taxon>Pseudomonadati</taxon>
        <taxon>Bacteroidota</taxon>
        <taxon>Flavobacteriia</taxon>
        <taxon>Flavobacteriales</taxon>
        <taxon>Flavobacteriaceae</taxon>
        <taxon>Leeuwenhoekiella</taxon>
    </lineage>
</organism>
<reference evidence="2 3" key="1">
    <citation type="journal article" date="2007" name="Nature">
        <title>Light stimulates growth of proteorhodopsin-containing marine Flavobacteria.</title>
        <authorList>
            <person name="Gomez-Consarnau L."/>
            <person name="Gonzalez J.M."/>
            <person name="Coll-Llado M."/>
            <person name="Gourdon P."/>
            <person name="Pascher T."/>
            <person name="Neutze R."/>
            <person name="Pedros-Alio C."/>
            <person name="Pinhassi J."/>
        </authorList>
    </citation>
    <scope>NUCLEOTIDE SEQUENCE [LARGE SCALE GENOMIC DNA]</scope>
    <source>
        <strain evidence="2 3">MED217</strain>
    </source>
</reference>
<evidence type="ECO:0000313" key="3">
    <source>
        <dbReference type="Proteomes" id="UP000001601"/>
    </source>
</evidence>
<name>A3XGI7_LEEBM</name>
<dbReference type="Pfam" id="PF00535">
    <property type="entry name" value="Glycos_transf_2"/>
    <property type="match status" value="1"/>
</dbReference>
<dbReference type="OrthoDB" id="597270at2"/>
<dbReference type="Gene3D" id="3.90.550.10">
    <property type="entry name" value="Spore Coat Polysaccharide Biosynthesis Protein SpsA, Chain A"/>
    <property type="match status" value="1"/>
</dbReference>
<dbReference type="SUPFAM" id="SSF53448">
    <property type="entry name" value="Nucleotide-diphospho-sugar transferases"/>
    <property type="match status" value="1"/>
</dbReference>
<evidence type="ECO:0000313" key="2">
    <source>
        <dbReference type="EMBL" id="EAQ50765.1"/>
    </source>
</evidence>
<sequence>MVSIIMATYNRAHFIEETIQSILNQVYKSWELLIVDDGSEDNTLQILIPYLQDPRIRYIQRDDNYKKGLPGCRNMGIDLSKGEFIIFFDDDDIVHPLNLQIAIDQIHSRPDLMFCRYRREVFEGKFDKVFDTSQKLESFSIQGLKDYSKLITQELPFNSCSVLWRKECFKDIRFNEELLYAEEWECYTNILTEGNNGISIDKTLYYGRKHAQSNTGEFYRGKPLRVQSHIKAAKSIIDILNKKKLMTSRLFKYFAWMAVLLESKSLYKYLDKHSSIDYYTTSKTALVYYLSPVVLILMRFKKRLVVKNII</sequence>
<dbReference type="EMBL" id="AANC01000001">
    <property type="protein sequence ID" value="EAQ50765.1"/>
    <property type="molecule type" value="Genomic_DNA"/>
</dbReference>
<dbReference type="PANTHER" id="PTHR43685:SF2">
    <property type="entry name" value="GLYCOSYLTRANSFERASE 2-LIKE DOMAIN-CONTAINING PROTEIN"/>
    <property type="match status" value="1"/>
</dbReference>